<feature type="compositionally biased region" description="Basic and acidic residues" evidence="4">
    <location>
        <begin position="153"/>
        <end position="162"/>
    </location>
</feature>
<sequence length="190" mass="20891">MDDVVLNPGALRGLAHPLRVRLLGLLRERGPSTASKLAELLGQSSGATSYHLRQLEAHGFVEDVPDRGSGRERWWRAAHRSTTLDAVTGRADVGAAEGYLRATVSASFQLAEAVISELATMPRQWQDVASFNDTTRRLTPAQAAELRTRIRAVLDDYPPHNPEDDDPADGSERVSLQWNLLPLLRDPGRP</sequence>
<dbReference type="InterPro" id="IPR001845">
    <property type="entry name" value="HTH_ArsR_DNA-bd_dom"/>
</dbReference>
<keyword evidence="3" id="KW-0804">Transcription</keyword>
<feature type="domain" description="HTH arsR-type" evidence="5">
    <location>
        <begin position="9"/>
        <end position="92"/>
    </location>
</feature>
<dbReference type="Proteomes" id="UP000603200">
    <property type="component" value="Unassembled WGS sequence"/>
</dbReference>
<keyword evidence="1" id="KW-0805">Transcription regulation</keyword>
<dbReference type="PANTHER" id="PTHR33154">
    <property type="entry name" value="TRANSCRIPTIONAL REGULATOR, ARSR FAMILY"/>
    <property type="match status" value="1"/>
</dbReference>
<dbReference type="SMART" id="SM00418">
    <property type="entry name" value="HTH_ARSR"/>
    <property type="match status" value="1"/>
</dbReference>
<evidence type="ECO:0000256" key="3">
    <source>
        <dbReference type="ARBA" id="ARBA00023163"/>
    </source>
</evidence>
<dbReference type="Gene3D" id="1.10.10.10">
    <property type="entry name" value="Winged helix-like DNA-binding domain superfamily/Winged helix DNA-binding domain"/>
    <property type="match status" value="1"/>
</dbReference>
<feature type="region of interest" description="Disordered" evidence="4">
    <location>
        <begin position="153"/>
        <end position="172"/>
    </location>
</feature>
<name>A0ABQ3ZQM6_9ACTN</name>
<dbReference type="RefSeq" id="WP_239158980.1">
    <property type="nucleotide sequence ID" value="NZ_BAAATV010000010.1"/>
</dbReference>
<gene>
    <name evidence="6" type="ORF">Ahu01nite_039860</name>
</gene>
<dbReference type="InterPro" id="IPR036390">
    <property type="entry name" value="WH_DNA-bd_sf"/>
</dbReference>
<dbReference type="InterPro" id="IPR051081">
    <property type="entry name" value="HTH_MetalResp_TranReg"/>
</dbReference>
<dbReference type="SUPFAM" id="SSF46785">
    <property type="entry name" value="Winged helix' DNA-binding domain"/>
    <property type="match status" value="1"/>
</dbReference>
<accession>A0ABQ3ZQM6</accession>
<evidence type="ECO:0000313" key="6">
    <source>
        <dbReference type="EMBL" id="GIE20884.1"/>
    </source>
</evidence>
<evidence type="ECO:0000259" key="5">
    <source>
        <dbReference type="SMART" id="SM00418"/>
    </source>
</evidence>
<organism evidence="6 7">
    <name type="scientific">Winogradskya humida</name>
    <dbReference type="NCBI Taxonomy" id="113566"/>
    <lineage>
        <taxon>Bacteria</taxon>
        <taxon>Bacillati</taxon>
        <taxon>Actinomycetota</taxon>
        <taxon>Actinomycetes</taxon>
        <taxon>Micromonosporales</taxon>
        <taxon>Micromonosporaceae</taxon>
        <taxon>Winogradskya</taxon>
    </lineage>
</organism>
<protein>
    <submittedName>
        <fullName evidence="6">Transcriptional regulator</fullName>
    </submittedName>
</protein>
<evidence type="ECO:0000256" key="2">
    <source>
        <dbReference type="ARBA" id="ARBA00023125"/>
    </source>
</evidence>
<dbReference type="PANTHER" id="PTHR33154:SF15">
    <property type="entry name" value="REGULATORY PROTEIN ARSR"/>
    <property type="match status" value="1"/>
</dbReference>
<dbReference type="CDD" id="cd00090">
    <property type="entry name" value="HTH_ARSR"/>
    <property type="match status" value="1"/>
</dbReference>
<dbReference type="InterPro" id="IPR011991">
    <property type="entry name" value="ArsR-like_HTH"/>
</dbReference>
<reference evidence="6 7" key="1">
    <citation type="submission" date="2021-01" db="EMBL/GenBank/DDBJ databases">
        <title>Whole genome shotgun sequence of Actinoplanes humidus NBRC 14915.</title>
        <authorList>
            <person name="Komaki H."/>
            <person name="Tamura T."/>
        </authorList>
    </citation>
    <scope>NUCLEOTIDE SEQUENCE [LARGE SCALE GENOMIC DNA]</scope>
    <source>
        <strain evidence="6 7">NBRC 14915</strain>
    </source>
</reference>
<dbReference type="EMBL" id="BOMN01000047">
    <property type="protein sequence ID" value="GIE20884.1"/>
    <property type="molecule type" value="Genomic_DNA"/>
</dbReference>
<comment type="caution">
    <text evidence="6">The sequence shown here is derived from an EMBL/GenBank/DDBJ whole genome shotgun (WGS) entry which is preliminary data.</text>
</comment>
<proteinExistence type="predicted"/>
<evidence type="ECO:0000313" key="7">
    <source>
        <dbReference type="Proteomes" id="UP000603200"/>
    </source>
</evidence>
<evidence type="ECO:0000256" key="1">
    <source>
        <dbReference type="ARBA" id="ARBA00023015"/>
    </source>
</evidence>
<keyword evidence="7" id="KW-1185">Reference proteome</keyword>
<dbReference type="Pfam" id="PF12840">
    <property type="entry name" value="HTH_20"/>
    <property type="match status" value="1"/>
</dbReference>
<dbReference type="InterPro" id="IPR036388">
    <property type="entry name" value="WH-like_DNA-bd_sf"/>
</dbReference>
<evidence type="ECO:0000256" key="4">
    <source>
        <dbReference type="SAM" id="MobiDB-lite"/>
    </source>
</evidence>
<keyword evidence="2" id="KW-0238">DNA-binding</keyword>